<protein>
    <recommendedName>
        <fullName evidence="3">Short-chain dehydrogenase</fullName>
    </recommendedName>
</protein>
<dbReference type="PANTHER" id="PTHR43431:SF7">
    <property type="entry name" value="OXIDOREDUCTASE, SHORT CHAIN DEHYDROGENASE_REDUCTASE FAMILY (AFU_ORTHOLOGUE AFUA_5G14000)"/>
    <property type="match status" value="1"/>
</dbReference>
<dbReference type="AlphaFoldDB" id="A0A2S9J6W6"/>
<proteinExistence type="predicted"/>
<dbReference type="EMBL" id="PVBQ01000003">
    <property type="protein sequence ID" value="PRD48512.1"/>
    <property type="molecule type" value="Genomic_DNA"/>
</dbReference>
<accession>A0A2S9J6W6</accession>
<evidence type="ECO:0000313" key="1">
    <source>
        <dbReference type="EMBL" id="PRD48512.1"/>
    </source>
</evidence>
<comment type="caution">
    <text evidence="1">The sequence shown here is derived from an EMBL/GenBank/DDBJ whole genome shotgun (WGS) entry which is preliminary data.</text>
</comment>
<sequence length="215" mass="24082">MHKKVILIIGAGERLGRAIASRFLTEGFDLLLMSRNVSKLDELKTKLSNGINKIEIYPTDIADNEDFTHQLEIIKSRYKKIDVMLYNVASINNGNILKVCENDMLYDFKVNVLGLLTAVRCLKNCIPKSTGTILTTGGSIAIHPKPDYASLSITSAGLLSMVRCLSFTLRDRGIYVATILINGKIDENCKLRNPQNIADQFWKLNKVRHTTEVLL</sequence>
<dbReference type="SUPFAM" id="SSF51735">
    <property type="entry name" value="NAD(P)-binding Rossmann-fold domains"/>
    <property type="match status" value="1"/>
</dbReference>
<dbReference type="InterPro" id="IPR036291">
    <property type="entry name" value="NAD(P)-bd_dom_sf"/>
</dbReference>
<name>A0A2S9J6W6_9SPHI</name>
<dbReference type="Gene3D" id="3.40.50.720">
    <property type="entry name" value="NAD(P)-binding Rossmann-like Domain"/>
    <property type="match status" value="1"/>
</dbReference>
<dbReference type="PANTHER" id="PTHR43431">
    <property type="entry name" value="OXIDOREDUCTASE, SHORT CHAIN DEHYDROGENASE/REDUCTASE FAMILY (AFU_ORTHOLOGUE AFUA_5G14000)"/>
    <property type="match status" value="1"/>
</dbReference>
<organism evidence="1 2">
    <name type="scientific">Sphingobacterium haloxyli</name>
    <dbReference type="NCBI Taxonomy" id="2100533"/>
    <lineage>
        <taxon>Bacteria</taxon>
        <taxon>Pseudomonadati</taxon>
        <taxon>Bacteroidota</taxon>
        <taxon>Sphingobacteriia</taxon>
        <taxon>Sphingobacteriales</taxon>
        <taxon>Sphingobacteriaceae</taxon>
        <taxon>Sphingobacterium</taxon>
    </lineage>
</organism>
<dbReference type="Pfam" id="PF00106">
    <property type="entry name" value="adh_short"/>
    <property type="match status" value="1"/>
</dbReference>
<dbReference type="RefSeq" id="WP_105715833.1">
    <property type="nucleotide sequence ID" value="NZ_PVBQ01000003.1"/>
</dbReference>
<dbReference type="PRINTS" id="PR00081">
    <property type="entry name" value="GDHRDH"/>
</dbReference>
<keyword evidence="2" id="KW-1185">Reference proteome</keyword>
<dbReference type="OrthoDB" id="9799818at2"/>
<dbReference type="InterPro" id="IPR002347">
    <property type="entry name" value="SDR_fam"/>
</dbReference>
<evidence type="ECO:0000313" key="2">
    <source>
        <dbReference type="Proteomes" id="UP000239711"/>
    </source>
</evidence>
<reference evidence="1 2" key="1">
    <citation type="submission" date="2018-02" db="EMBL/GenBank/DDBJ databases">
        <title>The draft genome of Sphingobacterium sp. 5JN-11.</title>
        <authorList>
            <person name="Liu L."/>
            <person name="Li L."/>
            <person name="Liang L."/>
            <person name="Zhang X."/>
            <person name="Wang T."/>
        </authorList>
    </citation>
    <scope>NUCLEOTIDE SEQUENCE [LARGE SCALE GENOMIC DNA]</scope>
    <source>
        <strain evidence="1 2">5JN-11</strain>
    </source>
</reference>
<gene>
    <name evidence="1" type="ORF">C5745_04745</name>
</gene>
<evidence type="ECO:0008006" key="3">
    <source>
        <dbReference type="Google" id="ProtNLM"/>
    </source>
</evidence>
<dbReference type="Proteomes" id="UP000239711">
    <property type="component" value="Unassembled WGS sequence"/>
</dbReference>